<evidence type="ECO:0000259" key="15">
    <source>
        <dbReference type="PROSITE" id="PS51669"/>
    </source>
</evidence>
<dbReference type="SMART" id="SM00929">
    <property type="entry name" value="NADH-G_4Fe-4S_3"/>
    <property type="match status" value="1"/>
</dbReference>
<dbReference type="PROSITE" id="PS51669">
    <property type="entry name" value="4FE4S_MOW_BIS_MGD"/>
    <property type="match status" value="1"/>
</dbReference>
<dbReference type="PROSITE" id="PS51839">
    <property type="entry name" value="4FE4S_HC3"/>
    <property type="match status" value="1"/>
</dbReference>
<keyword evidence="7" id="KW-0677">Repeat</keyword>
<sequence>MADVTLTVDGKKITAPAGTLLLEACKSAGIEIPAFCYYPGLSLQAACRMCVVRIEKMPKLQTACTTPVTEGMVVTSESPEIAQARKATLQLLLGNHPLDCPVCDAGGECELQDMTFKYGAADSFYAEPKNHREEQKWSPVVYFDRPRCILCYRCIRMCGEGMDVFALGIQNRGSSSVIAPNVPAQMSPDDLAHVDCEQCGMCIDACPVGALTSGTYRYKTRPWEMNHVSTICTHCGDGCKTTLGVRSTTDGSEIVRGDNRDKSGINVDFLCNKGRYAFDFANNEDRITQPLVRQPNGEMKPVSWEVALDHVGKTFRELRDTRGGKSIGVIGSNRTTNEEAYLLQKFARTVLGTNNIDHHRTADYVSFARALAGTTDRTASLKDTLTAPAIMILGGDPTIQAPATAWNIRTNVRNNRARLYIANSAEIKLRRQAKAFAHIAPFSYGALASFLAGDDSAVDALTHPGADASSFHDFRKSIRAEESLLVLLGSEFRGADLQRLLAFGKTLPNRKFALISDYVNSRGAADMGLLPDLLPGYTPLAGNTTFAEYNTPATPGLDLLEMFEAAGRGELSALYVVGSNPVSRYSVDPASLKDTFVVVQDMFLTETAALADVILPAANLYEKSGSVTNSYGDLQLVSKAGDRAGVRTDFEMIVRIADKMGANMKALVPFGKGTRADMGQSRGAQSGEADRHAVWLSANNMEPKLSPFDPFAILDEIQRLVPGYDLLRLQLLSGNDQHLQPDVSANDLVQIGNRRDLVLPANDTLFTSGTLGRYSAMLSDLQHNESLRPPTGLTQIQTAAD</sequence>
<dbReference type="InterPro" id="IPR054351">
    <property type="entry name" value="NADH_UbQ_OxRdtase_ferredoxin"/>
</dbReference>
<comment type="cofactor">
    <cofactor evidence="1">
        <name>[4Fe-4S] cluster</name>
        <dbReference type="ChEBI" id="CHEBI:49883"/>
    </cofactor>
</comment>
<evidence type="ECO:0000256" key="12">
    <source>
        <dbReference type="ARBA" id="ARBA00034078"/>
    </source>
</evidence>
<evidence type="ECO:0000256" key="11">
    <source>
        <dbReference type="ARBA" id="ARBA00023027"/>
    </source>
</evidence>
<dbReference type="Gene3D" id="3.30.70.20">
    <property type="match status" value="1"/>
</dbReference>
<dbReference type="Gene3D" id="2.20.25.90">
    <property type="entry name" value="ADC-like domains"/>
    <property type="match status" value="1"/>
</dbReference>
<evidence type="ECO:0000259" key="16">
    <source>
        <dbReference type="PROSITE" id="PS51839"/>
    </source>
</evidence>
<evidence type="ECO:0000256" key="3">
    <source>
        <dbReference type="ARBA" id="ARBA00022485"/>
    </source>
</evidence>
<dbReference type="PROSITE" id="PS00198">
    <property type="entry name" value="4FE4S_FER_1"/>
    <property type="match status" value="1"/>
</dbReference>
<keyword evidence="9" id="KW-0408">Iron</keyword>
<dbReference type="SUPFAM" id="SSF54862">
    <property type="entry name" value="4Fe-4S ferredoxins"/>
    <property type="match status" value="1"/>
</dbReference>
<dbReference type="Gene3D" id="3.40.50.740">
    <property type="match status" value="2"/>
</dbReference>
<dbReference type="Pfam" id="PF22117">
    <property type="entry name" value="Fer4_Nqo3"/>
    <property type="match status" value="1"/>
</dbReference>
<keyword evidence="6" id="KW-0479">Metal-binding</keyword>
<evidence type="ECO:0000256" key="8">
    <source>
        <dbReference type="ARBA" id="ARBA00022967"/>
    </source>
</evidence>
<evidence type="ECO:0000313" key="17">
    <source>
        <dbReference type="EMBL" id="MBB5316292.1"/>
    </source>
</evidence>
<evidence type="ECO:0000256" key="7">
    <source>
        <dbReference type="ARBA" id="ARBA00022737"/>
    </source>
</evidence>
<organism evidence="17 18">
    <name type="scientific">Tunturiibacter empetritectus</name>
    <dbReference type="NCBI Taxonomy" id="3069691"/>
    <lineage>
        <taxon>Bacteria</taxon>
        <taxon>Pseudomonadati</taxon>
        <taxon>Acidobacteriota</taxon>
        <taxon>Terriglobia</taxon>
        <taxon>Terriglobales</taxon>
        <taxon>Acidobacteriaceae</taxon>
        <taxon>Tunturiibacter</taxon>
    </lineage>
</organism>
<dbReference type="InterPro" id="IPR036010">
    <property type="entry name" value="2Fe-2S_ferredoxin-like_sf"/>
</dbReference>
<dbReference type="InterPro" id="IPR000283">
    <property type="entry name" value="NADH_UbQ_OxRdtase_75kDa_su_CS"/>
</dbReference>
<dbReference type="InterPro" id="IPR017896">
    <property type="entry name" value="4Fe4S_Fe-S-bd"/>
</dbReference>
<dbReference type="InterPro" id="IPR001041">
    <property type="entry name" value="2Fe-2S_ferredoxin-type"/>
</dbReference>
<keyword evidence="4" id="KW-0001">2Fe-2S</keyword>
<dbReference type="EMBL" id="JACHDY010000001">
    <property type="protein sequence ID" value="MBB5316292.1"/>
    <property type="molecule type" value="Genomic_DNA"/>
</dbReference>
<comment type="similarity">
    <text evidence="2">Belongs to the complex I 75 kDa subunit family.</text>
</comment>
<evidence type="ECO:0000256" key="5">
    <source>
        <dbReference type="ARBA" id="ARBA00022719"/>
    </source>
</evidence>
<dbReference type="PROSITE" id="PS00643">
    <property type="entry name" value="COMPLEX1_75K_3"/>
    <property type="match status" value="1"/>
</dbReference>
<dbReference type="PROSITE" id="PS51379">
    <property type="entry name" value="4FE4S_FER_2"/>
    <property type="match status" value="1"/>
</dbReference>
<dbReference type="AlphaFoldDB" id="A0A7W8IFK9"/>
<dbReference type="GO" id="GO:0046872">
    <property type="term" value="F:metal ion binding"/>
    <property type="evidence" value="ECO:0007669"/>
    <property type="project" value="UniProtKB-KW"/>
</dbReference>
<dbReference type="PANTHER" id="PTHR43105:SF10">
    <property type="entry name" value="NADH-QUINONE OXIDOREDUCTASE SUBUNIT G"/>
    <property type="match status" value="1"/>
</dbReference>
<evidence type="ECO:0000256" key="9">
    <source>
        <dbReference type="ARBA" id="ARBA00023004"/>
    </source>
</evidence>
<dbReference type="Pfam" id="PF13510">
    <property type="entry name" value="Fer2_4"/>
    <property type="match status" value="1"/>
</dbReference>
<keyword evidence="8" id="KW-1278">Translocase</keyword>
<dbReference type="Gene3D" id="3.10.20.740">
    <property type="match status" value="1"/>
</dbReference>
<comment type="caution">
    <text evidence="17">The sequence shown here is derived from an EMBL/GenBank/DDBJ whole genome shotgun (WGS) entry which is preliminary data.</text>
</comment>
<keyword evidence="10" id="KW-0411">Iron-sulfur</keyword>
<dbReference type="SUPFAM" id="SSF53706">
    <property type="entry name" value="Formate dehydrogenase/DMSO reductase, domains 1-3"/>
    <property type="match status" value="1"/>
</dbReference>
<comment type="cofactor">
    <cofactor evidence="12">
        <name>[2Fe-2S] cluster</name>
        <dbReference type="ChEBI" id="CHEBI:190135"/>
    </cofactor>
</comment>
<keyword evidence="18" id="KW-1185">Reference proteome</keyword>
<dbReference type="GO" id="GO:0042773">
    <property type="term" value="P:ATP synthesis coupled electron transport"/>
    <property type="evidence" value="ECO:0007669"/>
    <property type="project" value="InterPro"/>
</dbReference>
<dbReference type="PROSITE" id="PS00641">
    <property type="entry name" value="COMPLEX1_75K_1"/>
    <property type="match status" value="1"/>
</dbReference>
<feature type="domain" description="4Fe-4S Mo/W bis-MGD-type" evidence="15">
    <location>
        <begin position="225"/>
        <end position="285"/>
    </location>
</feature>
<protein>
    <submittedName>
        <fullName evidence="17">NADH-quinone oxidoreductase subunit G</fullName>
    </submittedName>
</protein>
<evidence type="ECO:0000313" key="18">
    <source>
        <dbReference type="Proteomes" id="UP000568106"/>
    </source>
</evidence>
<dbReference type="Proteomes" id="UP000568106">
    <property type="component" value="Unassembled WGS sequence"/>
</dbReference>
<feature type="domain" description="2Fe-2S ferredoxin-type" evidence="13">
    <location>
        <begin position="2"/>
        <end position="80"/>
    </location>
</feature>
<feature type="domain" description="4Fe-4S His(Cys)3-ligated-type" evidence="16">
    <location>
        <begin position="80"/>
        <end position="119"/>
    </location>
</feature>
<dbReference type="GO" id="GO:0008137">
    <property type="term" value="F:NADH dehydrogenase (ubiquinone) activity"/>
    <property type="evidence" value="ECO:0007669"/>
    <property type="project" value="InterPro"/>
</dbReference>
<evidence type="ECO:0000256" key="1">
    <source>
        <dbReference type="ARBA" id="ARBA00001966"/>
    </source>
</evidence>
<dbReference type="Pfam" id="PF04879">
    <property type="entry name" value="Molybdop_Fe4S4"/>
    <property type="match status" value="1"/>
</dbReference>
<reference evidence="17" key="1">
    <citation type="submission" date="2020-08" db="EMBL/GenBank/DDBJ databases">
        <title>Genomic Encyclopedia of Type Strains, Phase IV (KMG-V): Genome sequencing to study the core and pangenomes of soil and plant-associated prokaryotes.</title>
        <authorList>
            <person name="Whitman W."/>
        </authorList>
    </citation>
    <scope>NUCLEOTIDE SEQUENCE [LARGE SCALE GENOMIC DNA]</scope>
    <source>
        <strain evidence="17">M8UP27</strain>
    </source>
</reference>
<dbReference type="Pfam" id="PF00384">
    <property type="entry name" value="Molybdopterin"/>
    <property type="match status" value="1"/>
</dbReference>
<evidence type="ECO:0000256" key="4">
    <source>
        <dbReference type="ARBA" id="ARBA00022714"/>
    </source>
</evidence>
<evidence type="ECO:0000259" key="13">
    <source>
        <dbReference type="PROSITE" id="PS51085"/>
    </source>
</evidence>
<evidence type="ECO:0000256" key="2">
    <source>
        <dbReference type="ARBA" id="ARBA00005404"/>
    </source>
</evidence>
<dbReference type="CDD" id="cd00207">
    <property type="entry name" value="fer2"/>
    <property type="match status" value="1"/>
</dbReference>
<keyword evidence="11" id="KW-0520">NAD</keyword>
<keyword evidence="5" id="KW-0874">Quinone</keyword>
<gene>
    <name evidence="17" type="ORF">HDF09_000942</name>
</gene>
<dbReference type="SUPFAM" id="SSF54292">
    <property type="entry name" value="2Fe-2S ferredoxin-like"/>
    <property type="match status" value="1"/>
</dbReference>
<evidence type="ECO:0000259" key="14">
    <source>
        <dbReference type="PROSITE" id="PS51379"/>
    </source>
</evidence>
<dbReference type="PANTHER" id="PTHR43105">
    <property type="entry name" value="RESPIRATORY NITRATE REDUCTASE"/>
    <property type="match status" value="1"/>
</dbReference>
<name>A0A7W8IFK9_9BACT</name>
<dbReference type="FunFam" id="3.10.20.740:FF:000001">
    <property type="entry name" value="NADH-quinone oxidoreductase subunit G"/>
    <property type="match status" value="1"/>
</dbReference>
<dbReference type="InterPro" id="IPR006656">
    <property type="entry name" value="Mopterin_OxRdtase"/>
</dbReference>
<dbReference type="InterPro" id="IPR017900">
    <property type="entry name" value="4Fe4S_Fe_S_CS"/>
</dbReference>
<dbReference type="GO" id="GO:0051537">
    <property type="term" value="F:2 iron, 2 sulfur cluster binding"/>
    <property type="evidence" value="ECO:0007669"/>
    <property type="project" value="UniProtKB-KW"/>
</dbReference>
<dbReference type="PROSITE" id="PS51085">
    <property type="entry name" value="2FE2S_FER_2"/>
    <property type="match status" value="1"/>
</dbReference>
<feature type="domain" description="4Fe-4S ferredoxin-type" evidence="14">
    <location>
        <begin position="186"/>
        <end position="216"/>
    </location>
</feature>
<keyword evidence="3" id="KW-0004">4Fe-4S</keyword>
<dbReference type="PROSITE" id="PS00642">
    <property type="entry name" value="COMPLEX1_75K_2"/>
    <property type="match status" value="1"/>
</dbReference>
<dbReference type="InterPro" id="IPR006963">
    <property type="entry name" value="Mopterin_OxRdtase_4Fe-4S_dom"/>
</dbReference>
<accession>A0A7W8IFK9</accession>
<dbReference type="FunFam" id="3.30.70.20:FF:000035">
    <property type="entry name" value="Iron hydrogenase 1"/>
    <property type="match status" value="1"/>
</dbReference>
<dbReference type="SMART" id="SM00926">
    <property type="entry name" value="Molybdop_Fe4S4"/>
    <property type="match status" value="1"/>
</dbReference>
<dbReference type="GO" id="GO:0051539">
    <property type="term" value="F:4 iron, 4 sulfur cluster binding"/>
    <property type="evidence" value="ECO:0007669"/>
    <property type="project" value="UniProtKB-KW"/>
</dbReference>
<evidence type="ECO:0000256" key="10">
    <source>
        <dbReference type="ARBA" id="ARBA00023014"/>
    </source>
</evidence>
<dbReference type="GO" id="GO:0016020">
    <property type="term" value="C:membrane"/>
    <property type="evidence" value="ECO:0007669"/>
    <property type="project" value="InterPro"/>
</dbReference>
<evidence type="ECO:0000256" key="6">
    <source>
        <dbReference type="ARBA" id="ARBA00022723"/>
    </source>
</evidence>
<dbReference type="GO" id="GO:0048038">
    <property type="term" value="F:quinone binding"/>
    <property type="evidence" value="ECO:0007669"/>
    <property type="project" value="UniProtKB-KW"/>
</dbReference>
<proteinExistence type="inferred from homology"/>
<dbReference type="Pfam" id="PF10588">
    <property type="entry name" value="NADH-G_4Fe-4S_3"/>
    <property type="match status" value="1"/>
</dbReference>
<dbReference type="InterPro" id="IPR019574">
    <property type="entry name" value="NADH_UbQ_OxRdtase_Gsu_4Fe4S-bd"/>
</dbReference>
<dbReference type="InterPro" id="IPR050123">
    <property type="entry name" value="Prok_molybdopt-oxidoreductase"/>
</dbReference>
<dbReference type="GO" id="GO:0003954">
    <property type="term" value="F:NADH dehydrogenase activity"/>
    <property type="evidence" value="ECO:0007669"/>
    <property type="project" value="TreeGrafter"/>
</dbReference>